<accession>B0RGF8</accession>
<keyword evidence="2" id="KW-1185">Reference proteome</keyword>
<reference evidence="1 2" key="1">
    <citation type="journal article" date="2008" name="J. Bacteriol.">
        <title>Genome of the actinomycete plant pathogen Clavibacter michiganensis subsp. sepedonicus suggests recent niche adaptation.</title>
        <authorList>
            <person name="Bentley S.D."/>
            <person name="Corton C."/>
            <person name="Brown S.E."/>
            <person name="Barron A."/>
            <person name="Clark L."/>
            <person name="Doggett J."/>
            <person name="Harris B."/>
            <person name="Ormond D."/>
            <person name="Quail M.A."/>
            <person name="May G."/>
            <person name="Francis D."/>
            <person name="Knudson D."/>
            <person name="Parkhill J."/>
            <person name="Ishimaru C.A."/>
        </authorList>
    </citation>
    <scope>NUCLEOTIDE SEQUENCE [LARGE SCALE GENOMIC DNA]</scope>
    <source>
        <strain evidence="2">ATCC 33113 / DSM 20744 / JCM 9667 / LMG 2889 / ICMP 2535 / C-1</strain>
    </source>
</reference>
<dbReference type="Proteomes" id="UP000001318">
    <property type="component" value="Chromosome"/>
</dbReference>
<dbReference type="STRING" id="31964.CMS1100A"/>
<proteinExistence type="predicted"/>
<dbReference type="EMBL" id="AM849034">
    <property type="protein sequence ID" value="CAQ01215.1"/>
    <property type="molecule type" value="Genomic_DNA"/>
</dbReference>
<dbReference type="AlphaFoldDB" id="B0RGF8"/>
<dbReference type="HOGENOM" id="CLU_3402825_0_0_11"/>
<gene>
    <name evidence="1" type="ORF">CMS1100A</name>
</gene>
<dbReference type="KEGG" id="cms:CMS1100A"/>
<sequence>MAIVAAHGVCPNNQNYRIYILSLEGQCRND</sequence>
<organism evidence="1 2">
    <name type="scientific">Clavibacter sepedonicus</name>
    <name type="common">Clavibacter michiganensis subsp. sepedonicus</name>
    <dbReference type="NCBI Taxonomy" id="31964"/>
    <lineage>
        <taxon>Bacteria</taxon>
        <taxon>Bacillati</taxon>
        <taxon>Actinomycetota</taxon>
        <taxon>Actinomycetes</taxon>
        <taxon>Micrococcales</taxon>
        <taxon>Microbacteriaceae</taxon>
        <taxon>Clavibacter</taxon>
    </lineage>
</organism>
<name>B0RGF8_CLASE</name>
<protein>
    <submittedName>
        <fullName evidence="1">Uncharacterized protein</fullName>
    </submittedName>
</protein>
<evidence type="ECO:0000313" key="2">
    <source>
        <dbReference type="Proteomes" id="UP000001318"/>
    </source>
</evidence>
<evidence type="ECO:0000313" key="1">
    <source>
        <dbReference type="EMBL" id="CAQ01215.1"/>
    </source>
</evidence>